<accession>A0A0E9WBR2</accession>
<organism evidence="1">
    <name type="scientific">Anguilla anguilla</name>
    <name type="common">European freshwater eel</name>
    <name type="synonym">Muraena anguilla</name>
    <dbReference type="NCBI Taxonomy" id="7936"/>
    <lineage>
        <taxon>Eukaryota</taxon>
        <taxon>Metazoa</taxon>
        <taxon>Chordata</taxon>
        <taxon>Craniata</taxon>
        <taxon>Vertebrata</taxon>
        <taxon>Euteleostomi</taxon>
        <taxon>Actinopterygii</taxon>
        <taxon>Neopterygii</taxon>
        <taxon>Teleostei</taxon>
        <taxon>Anguilliformes</taxon>
        <taxon>Anguillidae</taxon>
        <taxon>Anguilla</taxon>
    </lineage>
</organism>
<protein>
    <submittedName>
        <fullName evidence="1">Uncharacterized protein</fullName>
    </submittedName>
</protein>
<dbReference type="AlphaFoldDB" id="A0A0E9WBR2"/>
<name>A0A0E9WBR2_ANGAN</name>
<evidence type="ECO:0000313" key="1">
    <source>
        <dbReference type="EMBL" id="JAH87020.1"/>
    </source>
</evidence>
<sequence>MNSPWALWRIYLAGLNREVFTANRTATADSGHGLLYSLFIHWRRSNIKQ</sequence>
<proteinExistence type="predicted"/>
<reference evidence="1" key="1">
    <citation type="submission" date="2014-11" db="EMBL/GenBank/DDBJ databases">
        <authorList>
            <person name="Amaro Gonzalez C."/>
        </authorList>
    </citation>
    <scope>NUCLEOTIDE SEQUENCE</scope>
</reference>
<dbReference type="EMBL" id="GBXM01021557">
    <property type="protein sequence ID" value="JAH87020.1"/>
    <property type="molecule type" value="Transcribed_RNA"/>
</dbReference>
<reference evidence="1" key="2">
    <citation type="journal article" date="2015" name="Fish Shellfish Immunol.">
        <title>Early steps in the European eel (Anguilla anguilla)-Vibrio vulnificus interaction in the gills: Role of the RtxA13 toxin.</title>
        <authorList>
            <person name="Callol A."/>
            <person name="Pajuelo D."/>
            <person name="Ebbesson L."/>
            <person name="Teles M."/>
            <person name="MacKenzie S."/>
            <person name="Amaro C."/>
        </authorList>
    </citation>
    <scope>NUCLEOTIDE SEQUENCE</scope>
</reference>